<evidence type="ECO:0000313" key="2">
    <source>
        <dbReference type="EMBL" id="TGN23175.1"/>
    </source>
</evidence>
<dbReference type="Proteomes" id="UP000297459">
    <property type="component" value="Unassembled WGS sequence"/>
</dbReference>
<accession>A0A4Z1BM63</accession>
<gene>
    <name evidence="2" type="ORF">E2558_11210</name>
</gene>
<keyword evidence="3" id="KW-1185">Reference proteome</keyword>
<dbReference type="AlphaFoldDB" id="A0A4Z1BM63"/>
<sequence length="290" mass="33865">MDFQKVKLNNNFNIHIVQYKNLYSNSCSSFDLYNWSDWLNKLQIPMINEDKYKRGLCVYGDFEDIEKDNQNISKYRSDATLINRSAITLDYDEIKDFRGLYEVLKAKLEHVSWVFHTTYSYTAEKPRIRLIVPLNEPVSASDYRKYSNGLARYIGYPVDESSFVPSQSMALPVKKSKDSIYIFKYNDAPAIKKEELNKMVVNDEPVTVKYSNQFNKRDSSYWREIAFGVGEGERNQTLASLTGYLLRRYVDANLVYGLVSAWAMTCRPPIEQKEVNRTFKSILKKDSKNK</sequence>
<proteinExistence type="predicted"/>
<dbReference type="Pfam" id="PF08708">
    <property type="entry name" value="PriCT_1"/>
    <property type="match status" value="1"/>
</dbReference>
<comment type="caution">
    <text evidence="2">The sequence shown here is derived from an EMBL/GenBank/DDBJ whole genome shotgun (WGS) entry which is preliminary data.</text>
</comment>
<protein>
    <submittedName>
        <fullName evidence="2">Mobile element-associated protein</fullName>
    </submittedName>
</protein>
<feature type="domain" description="Primase C-terminal 1" evidence="1">
    <location>
        <begin position="224"/>
        <end position="288"/>
    </location>
</feature>
<name>A0A4Z1BM63_9STAP</name>
<evidence type="ECO:0000313" key="3">
    <source>
        <dbReference type="Proteomes" id="UP000297459"/>
    </source>
</evidence>
<evidence type="ECO:0000259" key="1">
    <source>
        <dbReference type="SMART" id="SM00942"/>
    </source>
</evidence>
<dbReference type="InterPro" id="IPR014820">
    <property type="entry name" value="PriCT_1"/>
</dbReference>
<reference evidence="2 3" key="1">
    <citation type="submission" date="2019-04" db="EMBL/GenBank/DDBJ databases">
        <title>Genomic characterization of Staphylococcus petrasii strains.</title>
        <authorList>
            <person name="Vrbovska V."/>
            <person name="Kovarovic V."/>
            <person name="Maslanova I."/>
            <person name="Indrakova A."/>
            <person name="Petras P."/>
            <person name="Sedo O."/>
            <person name="Svec P."/>
            <person name="Fisarova L."/>
            <person name="Sedlacek I."/>
            <person name="Doskar J."/>
            <person name="Pantucek R."/>
        </authorList>
    </citation>
    <scope>NUCLEOTIDE SEQUENCE [LARGE SCALE GENOMIC DNA]</scope>
    <source>
        <strain evidence="2 3">CCM 8529</strain>
    </source>
</reference>
<dbReference type="EMBL" id="SRPJ01000009">
    <property type="protein sequence ID" value="TGN23175.1"/>
    <property type="molecule type" value="Genomic_DNA"/>
</dbReference>
<dbReference type="RefSeq" id="WP_126564644.1">
    <property type="nucleotide sequence ID" value="NZ_BMCY01000007.1"/>
</dbReference>
<organism evidence="2 3">
    <name type="scientific">Staphylococcus pragensis</name>
    <dbReference type="NCBI Taxonomy" id="1611836"/>
    <lineage>
        <taxon>Bacteria</taxon>
        <taxon>Bacillati</taxon>
        <taxon>Bacillota</taxon>
        <taxon>Bacilli</taxon>
        <taxon>Bacillales</taxon>
        <taxon>Staphylococcaceae</taxon>
        <taxon>Staphylococcus</taxon>
    </lineage>
</organism>
<dbReference type="SMART" id="SM00942">
    <property type="entry name" value="PriCT_1"/>
    <property type="match status" value="1"/>
</dbReference>